<dbReference type="AlphaFoldDB" id="A0A3L7JRL9"/>
<proteinExistence type="predicted"/>
<accession>A0A3L7JRL9</accession>
<keyword evidence="2" id="KW-1185">Reference proteome</keyword>
<reference evidence="1 2" key="1">
    <citation type="submission" date="2018-10" db="EMBL/GenBank/DDBJ databases">
        <title>Falsibacillus sp. genome draft.</title>
        <authorList>
            <person name="Shi S."/>
        </authorList>
    </citation>
    <scope>NUCLEOTIDE SEQUENCE [LARGE SCALE GENOMIC DNA]</scope>
    <source>
        <strain evidence="1 2">GY 10110</strain>
    </source>
</reference>
<dbReference type="EMBL" id="RCVZ01000014">
    <property type="protein sequence ID" value="RLQ93497.1"/>
    <property type="molecule type" value="Genomic_DNA"/>
</dbReference>
<evidence type="ECO:0000313" key="1">
    <source>
        <dbReference type="EMBL" id="RLQ93497.1"/>
    </source>
</evidence>
<comment type="caution">
    <text evidence="1">The sequence shown here is derived from an EMBL/GenBank/DDBJ whole genome shotgun (WGS) entry which is preliminary data.</text>
</comment>
<gene>
    <name evidence="1" type="ORF">D9X91_17505</name>
</gene>
<protein>
    <submittedName>
        <fullName evidence="1">Uncharacterized protein</fullName>
    </submittedName>
</protein>
<dbReference type="Proteomes" id="UP000276770">
    <property type="component" value="Unassembled WGS sequence"/>
</dbReference>
<dbReference type="RefSeq" id="WP_121681948.1">
    <property type="nucleotide sequence ID" value="NZ_RCVZ01000014.1"/>
</dbReference>
<sequence length="82" mass="9098">MSGKLKKIAYLAASHPNLNRLLRDSIMIRNHSIIYMKSHSQPCTLVPGTKVTGTTTNQAPSGWMAPDSIYISYFSILFQRAG</sequence>
<name>A0A3L7JRL9_9BACI</name>
<organism evidence="1 2">
    <name type="scientific">Falsibacillus albus</name>
    <dbReference type="NCBI Taxonomy" id="2478915"/>
    <lineage>
        <taxon>Bacteria</taxon>
        <taxon>Bacillati</taxon>
        <taxon>Bacillota</taxon>
        <taxon>Bacilli</taxon>
        <taxon>Bacillales</taxon>
        <taxon>Bacillaceae</taxon>
        <taxon>Falsibacillus</taxon>
    </lineage>
</organism>
<evidence type="ECO:0000313" key="2">
    <source>
        <dbReference type="Proteomes" id="UP000276770"/>
    </source>
</evidence>